<proteinExistence type="predicted"/>
<feature type="transmembrane region" description="Helical" evidence="1">
    <location>
        <begin position="50"/>
        <end position="71"/>
    </location>
</feature>
<organism evidence="2 3">
    <name type="scientific">Hoeflea olei</name>
    <dbReference type="NCBI Taxonomy" id="1480615"/>
    <lineage>
        <taxon>Bacteria</taxon>
        <taxon>Pseudomonadati</taxon>
        <taxon>Pseudomonadota</taxon>
        <taxon>Alphaproteobacteria</taxon>
        <taxon>Hyphomicrobiales</taxon>
        <taxon>Rhizobiaceae</taxon>
        <taxon>Hoeflea</taxon>
    </lineage>
</organism>
<feature type="transmembrane region" description="Helical" evidence="1">
    <location>
        <begin position="83"/>
        <end position="101"/>
    </location>
</feature>
<feature type="transmembrane region" description="Helical" evidence="1">
    <location>
        <begin position="113"/>
        <end position="134"/>
    </location>
</feature>
<gene>
    <name evidence="2" type="ORF">AWJ14_04220</name>
</gene>
<feature type="transmembrane region" description="Helical" evidence="1">
    <location>
        <begin position="6"/>
        <end position="29"/>
    </location>
</feature>
<evidence type="ECO:0008006" key="4">
    <source>
        <dbReference type="Google" id="ProtNLM"/>
    </source>
</evidence>
<dbReference type="InterPro" id="IPR013879">
    <property type="entry name" value="DUF1761"/>
</dbReference>
<dbReference type="RefSeq" id="WP_066174872.1">
    <property type="nucleotide sequence ID" value="NZ_LQZT01000002.1"/>
</dbReference>
<evidence type="ECO:0000313" key="3">
    <source>
        <dbReference type="Proteomes" id="UP000094795"/>
    </source>
</evidence>
<dbReference type="EMBL" id="LQZT01000002">
    <property type="protein sequence ID" value="OCW58931.1"/>
    <property type="molecule type" value="Genomic_DNA"/>
</dbReference>
<evidence type="ECO:0000256" key="1">
    <source>
        <dbReference type="SAM" id="Phobius"/>
    </source>
</evidence>
<keyword evidence="3" id="KW-1185">Reference proteome</keyword>
<accession>A0A1C1YZH7</accession>
<reference evidence="2 3" key="1">
    <citation type="submission" date="2015-12" db="EMBL/GenBank/DDBJ databases">
        <authorList>
            <person name="Shamseldin A."/>
            <person name="Moawad H."/>
            <person name="Abd El-Rahim W.M."/>
            <person name="Sadowsky M.J."/>
        </authorList>
    </citation>
    <scope>NUCLEOTIDE SEQUENCE [LARGE SCALE GENOMIC DNA]</scope>
    <source>
        <strain evidence="2 3">JC234</strain>
    </source>
</reference>
<dbReference type="Proteomes" id="UP000094795">
    <property type="component" value="Unassembled WGS sequence"/>
</dbReference>
<dbReference type="OrthoDB" id="344736at2"/>
<dbReference type="Pfam" id="PF08570">
    <property type="entry name" value="DUF1761"/>
    <property type="match status" value="1"/>
</dbReference>
<dbReference type="STRING" id="1480615.AWJ14_04220"/>
<name>A0A1C1YZH7_9HYPH</name>
<evidence type="ECO:0000313" key="2">
    <source>
        <dbReference type="EMBL" id="OCW58931.1"/>
    </source>
</evidence>
<keyword evidence="1" id="KW-0472">Membrane</keyword>
<sequence length="136" mass="14285">MQFAGMNYVAILIAAIVAFVIGAVFHSILGKAWMEAARTDPAAPKPALGSLLATSFCLELVLAFITAGIIGHLGAGQVTVFNGVYSGLLIWAGVIMTTLTINARHRGFGWDLVLIDGLHWLLVMIGIGATIGFFGV</sequence>
<protein>
    <recommendedName>
        <fullName evidence="4">DUF1761 domain-containing protein</fullName>
    </recommendedName>
</protein>
<keyword evidence="1" id="KW-1133">Transmembrane helix</keyword>
<keyword evidence="1" id="KW-0812">Transmembrane</keyword>
<comment type="caution">
    <text evidence="2">The sequence shown here is derived from an EMBL/GenBank/DDBJ whole genome shotgun (WGS) entry which is preliminary data.</text>
</comment>
<dbReference type="AlphaFoldDB" id="A0A1C1YZH7"/>